<evidence type="ECO:0000256" key="3">
    <source>
        <dbReference type="ARBA" id="ARBA00023125"/>
    </source>
</evidence>
<keyword evidence="2" id="KW-0805">Transcription regulation</keyword>
<accession>A0ABY7NKR4</accession>
<dbReference type="SUPFAM" id="SSF46785">
    <property type="entry name" value="Winged helix' DNA-binding domain"/>
    <property type="match status" value="1"/>
</dbReference>
<keyword evidence="3" id="KW-0238">DNA-binding</keyword>
<dbReference type="PROSITE" id="PS50931">
    <property type="entry name" value="HTH_LYSR"/>
    <property type="match status" value="1"/>
</dbReference>
<dbReference type="Gene3D" id="1.10.10.10">
    <property type="entry name" value="Winged helix-like DNA-binding domain superfamily/Winged helix DNA-binding domain"/>
    <property type="match status" value="1"/>
</dbReference>
<dbReference type="PRINTS" id="PR00039">
    <property type="entry name" value="HTHLYSR"/>
</dbReference>
<evidence type="ECO:0000259" key="5">
    <source>
        <dbReference type="PROSITE" id="PS50931"/>
    </source>
</evidence>
<keyword evidence="4" id="KW-0804">Transcription</keyword>
<evidence type="ECO:0000313" key="6">
    <source>
        <dbReference type="EMBL" id="WBO21560.1"/>
    </source>
</evidence>
<dbReference type="SUPFAM" id="SSF53850">
    <property type="entry name" value="Periplasmic binding protein-like II"/>
    <property type="match status" value="1"/>
</dbReference>
<dbReference type="Pfam" id="PF03466">
    <property type="entry name" value="LysR_substrate"/>
    <property type="match status" value="1"/>
</dbReference>
<dbReference type="InterPro" id="IPR005119">
    <property type="entry name" value="LysR_subst-bd"/>
</dbReference>
<evidence type="ECO:0000256" key="1">
    <source>
        <dbReference type="ARBA" id="ARBA00009437"/>
    </source>
</evidence>
<proteinExistence type="inferred from homology"/>
<dbReference type="InterPro" id="IPR036388">
    <property type="entry name" value="WH-like_DNA-bd_sf"/>
</dbReference>
<organism evidence="6 7">
    <name type="scientific">Sphingomonas abietis</name>
    <dbReference type="NCBI Taxonomy" id="3012344"/>
    <lineage>
        <taxon>Bacteria</taxon>
        <taxon>Pseudomonadati</taxon>
        <taxon>Pseudomonadota</taxon>
        <taxon>Alphaproteobacteria</taxon>
        <taxon>Sphingomonadales</taxon>
        <taxon>Sphingomonadaceae</taxon>
        <taxon>Sphingomonas</taxon>
    </lineage>
</organism>
<gene>
    <name evidence="6" type="ORF">PBT88_15430</name>
</gene>
<evidence type="ECO:0000256" key="4">
    <source>
        <dbReference type="ARBA" id="ARBA00023163"/>
    </source>
</evidence>
<protein>
    <submittedName>
        <fullName evidence="6">LysR family transcriptional regulator</fullName>
    </submittedName>
</protein>
<dbReference type="InterPro" id="IPR000847">
    <property type="entry name" value="LysR_HTH_N"/>
</dbReference>
<reference evidence="6 7" key="1">
    <citation type="submission" date="2022-12" db="EMBL/GenBank/DDBJ databases">
        <title>Sphingomonas abieness sp. nov., an endophytic bacterium isolated from Abies koreana.</title>
        <authorList>
            <person name="Jiang L."/>
            <person name="Lee J."/>
        </authorList>
    </citation>
    <scope>NUCLEOTIDE SEQUENCE [LARGE SCALE GENOMIC DNA]</scope>
    <source>
        <strain evidence="7">PAMB 00755</strain>
    </source>
</reference>
<sequence>MTALRSFVALAECLHFGEAARRLNLTQPALTKQIRRLEDDMGATLFERGGRGSKLTSFGEVFLSEAAPLVEHARAVWERGRRAARGEAGRLAIGFSYSTVDIVSRAMPQFRHRYPDVEIELEDLSSATQMDRILAKTLHLGFVRLPSRAGLRFEPIVTDRLALVIPTSMADLITTFDPAYLADLPFVLLHRDRAPGLHDFVMRFCAGHGIQPRKIHYTNETLIALSLVAAEVGVALLHESVLMGLCEGVVVHQIVGRDAQWDVGISWANEDANPLTQKFVDLVISEVKNLPTT</sequence>
<dbReference type="Gene3D" id="3.40.190.10">
    <property type="entry name" value="Periplasmic binding protein-like II"/>
    <property type="match status" value="2"/>
</dbReference>
<dbReference type="PANTHER" id="PTHR30346">
    <property type="entry name" value="TRANSCRIPTIONAL DUAL REGULATOR HCAR-RELATED"/>
    <property type="match status" value="1"/>
</dbReference>
<dbReference type="CDD" id="cd08414">
    <property type="entry name" value="PBP2_LTTR_aromatics_like"/>
    <property type="match status" value="1"/>
</dbReference>
<dbReference type="InterPro" id="IPR036390">
    <property type="entry name" value="WH_DNA-bd_sf"/>
</dbReference>
<dbReference type="EMBL" id="CP115174">
    <property type="protein sequence ID" value="WBO21560.1"/>
    <property type="molecule type" value="Genomic_DNA"/>
</dbReference>
<name>A0ABY7NKR4_9SPHN</name>
<feature type="domain" description="HTH lysR-type" evidence="5">
    <location>
        <begin position="1"/>
        <end position="56"/>
    </location>
</feature>
<evidence type="ECO:0000256" key="2">
    <source>
        <dbReference type="ARBA" id="ARBA00023015"/>
    </source>
</evidence>
<dbReference type="PANTHER" id="PTHR30346:SF28">
    <property type="entry name" value="HTH-TYPE TRANSCRIPTIONAL REGULATOR CYNR"/>
    <property type="match status" value="1"/>
</dbReference>
<comment type="similarity">
    <text evidence="1">Belongs to the LysR transcriptional regulatory family.</text>
</comment>
<evidence type="ECO:0000313" key="7">
    <source>
        <dbReference type="Proteomes" id="UP001210865"/>
    </source>
</evidence>
<dbReference type="RefSeq" id="WP_270076209.1">
    <property type="nucleotide sequence ID" value="NZ_CP115174.1"/>
</dbReference>
<dbReference type="Pfam" id="PF00126">
    <property type="entry name" value="HTH_1"/>
    <property type="match status" value="1"/>
</dbReference>
<dbReference type="Proteomes" id="UP001210865">
    <property type="component" value="Chromosome"/>
</dbReference>
<keyword evidence="7" id="KW-1185">Reference proteome</keyword>